<keyword evidence="1" id="KW-0472">Membrane</keyword>
<accession>A0A382CNB1</accession>
<keyword evidence="1" id="KW-1133">Transmembrane helix</keyword>
<evidence type="ECO:0000256" key="1">
    <source>
        <dbReference type="SAM" id="Phobius"/>
    </source>
</evidence>
<reference evidence="2" key="1">
    <citation type="submission" date="2018-05" db="EMBL/GenBank/DDBJ databases">
        <authorList>
            <person name="Lanie J.A."/>
            <person name="Ng W.-L."/>
            <person name="Kazmierczak K.M."/>
            <person name="Andrzejewski T.M."/>
            <person name="Davidsen T.M."/>
            <person name="Wayne K.J."/>
            <person name="Tettelin H."/>
            <person name="Glass J.I."/>
            <person name="Rusch D."/>
            <person name="Podicherti R."/>
            <person name="Tsui H.-C.T."/>
            <person name="Winkler M.E."/>
        </authorList>
    </citation>
    <scope>NUCLEOTIDE SEQUENCE</scope>
</reference>
<gene>
    <name evidence="2" type="ORF">METZ01_LOCUS179647</name>
</gene>
<keyword evidence="1" id="KW-0812">Transmembrane</keyword>
<feature type="transmembrane region" description="Helical" evidence="1">
    <location>
        <begin position="12"/>
        <end position="38"/>
    </location>
</feature>
<name>A0A382CNB1_9ZZZZ</name>
<dbReference type="EMBL" id="UINC01035035">
    <property type="protein sequence ID" value="SVB26793.1"/>
    <property type="molecule type" value="Genomic_DNA"/>
</dbReference>
<sequence>MKINEIHWLLKFFMGMAAGLIVGYLTDMNLGLLLGILLGTAFSQGNWKV</sequence>
<evidence type="ECO:0000313" key="2">
    <source>
        <dbReference type="EMBL" id="SVB26793.1"/>
    </source>
</evidence>
<protein>
    <submittedName>
        <fullName evidence="2">Uncharacterized protein</fullName>
    </submittedName>
</protein>
<dbReference type="AlphaFoldDB" id="A0A382CNB1"/>
<organism evidence="2">
    <name type="scientific">marine metagenome</name>
    <dbReference type="NCBI Taxonomy" id="408172"/>
    <lineage>
        <taxon>unclassified sequences</taxon>
        <taxon>metagenomes</taxon>
        <taxon>ecological metagenomes</taxon>
    </lineage>
</organism>
<proteinExistence type="predicted"/>